<dbReference type="OrthoDB" id="411064at2759"/>
<name>A0A016USP6_9BILA</name>
<dbReference type="Gene3D" id="3.90.850.10">
    <property type="entry name" value="Fumarylacetoacetase-like, C-terminal domain"/>
    <property type="match status" value="1"/>
</dbReference>
<comment type="catalytic activity">
    <reaction evidence="4">
        <text>oxaloacetate = enol-oxaloacetate</text>
        <dbReference type="Rhea" id="RHEA:16021"/>
        <dbReference type="ChEBI" id="CHEBI:16452"/>
        <dbReference type="ChEBI" id="CHEBI:17479"/>
        <dbReference type="EC" id="5.3.2.2"/>
    </reaction>
    <physiologicalReaction direction="right-to-left" evidence="4">
        <dbReference type="Rhea" id="RHEA:16023"/>
    </physiologicalReaction>
</comment>
<protein>
    <recommendedName>
        <fullName evidence="5">oxaloacetate tautomerase</fullName>
        <ecNumber evidence="5">5.3.2.2</ecNumber>
    </recommendedName>
    <alternativeName>
        <fullName evidence="3">Fumarylacetoacetate hydrolase domain-containing protein 1</fullName>
    </alternativeName>
</protein>
<evidence type="ECO:0000256" key="1">
    <source>
        <dbReference type="ARBA" id="ARBA00010211"/>
    </source>
</evidence>
<sequence length="186" mass="20488">MMRTVYDCLSQCWEIVARAIIVVNVATRCAEVVTIHGSAGSMHVRGPDLLALECDDRQSPNAYVQEGHPIITPAGCKNLHQEVELGVVIGKTAKSVPRSEAMSYVGGYTVALDMTARDFQDEAKKGGAPWFLAKSFDTACPVSKFIPKEEANSGRIHSLYYPLYARVTVLQNWREVLKDASPPSRF</sequence>
<dbReference type="GO" id="GO:0050163">
    <property type="term" value="F:oxaloacetate tautomerase activity"/>
    <property type="evidence" value="ECO:0007669"/>
    <property type="project" value="UniProtKB-EC"/>
</dbReference>
<dbReference type="EMBL" id="JARK01001363">
    <property type="protein sequence ID" value="EYC18449.1"/>
    <property type="molecule type" value="Genomic_DNA"/>
</dbReference>
<dbReference type="Pfam" id="PF01557">
    <property type="entry name" value="FAA_hydrolase"/>
    <property type="match status" value="1"/>
</dbReference>
<evidence type="ECO:0000259" key="6">
    <source>
        <dbReference type="Pfam" id="PF01557"/>
    </source>
</evidence>
<dbReference type="GO" id="GO:0046872">
    <property type="term" value="F:metal ion binding"/>
    <property type="evidence" value="ECO:0007669"/>
    <property type="project" value="UniProtKB-KW"/>
</dbReference>
<evidence type="ECO:0000256" key="3">
    <source>
        <dbReference type="ARBA" id="ARBA00042340"/>
    </source>
</evidence>
<dbReference type="InterPro" id="IPR011234">
    <property type="entry name" value="Fumarylacetoacetase-like_C"/>
</dbReference>
<dbReference type="Proteomes" id="UP000024635">
    <property type="component" value="Unassembled WGS sequence"/>
</dbReference>
<evidence type="ECO:0000256" key="5">
    <source>
        <dbReference type="ARBA" id="ARBA00044973"/>
    </source>
</evidence>
<keyword evidence="8" id="KW-1185">Reference proteome</keyword>
<dbReference type="STRING" id="53326.A0A016USP6"/>
<comment type="caution">
    <text evidence="7">The sequence shown here is derived from an EMBL/GenBank/DDBJ whole genome shotgun (WGS) entry which is preliminary data.</text>
</comment>
<accession>A0A016USP6</accession>
<evidence type="ECO:0000313" key="8">
    <source>
        <dbReference type="Proteomes" id="UP000024635"/>
    </source>
</evidence>
<proteinExistence type="inferred from homology"/>
<organism evidence="7 8">
    <name type="scientific">Ancylostoma ceylanicum</name>
    <dbReference type="NCBI Taxonomy" id="53326"/>
    <lineage>
        <taxon>Eukaryota</taxon>
        <taxon>Metazoa</taxon>
        <taxon>Ecdysozoa</taxon>
        <taxon>Nematoda</taxon>
        <taxon>Chromadorea</taxon>
        <taxon>Rhabditida</taxon>
        <taxon>Rhabditina</taxon>
        <taxon>Rhabditomorpha</taxon>
        <taxon>Strongyloidea</taxon>
        <taxon>Ancylostomatidae</taxon>
        <taxon>Ancylostomatinae</taxon>
        <taxon>Ancylostoma</taxon>
    </lineage>
</organism>
<dbReference type="GO" id="GO:0018773">
    <property type="term" value="F:acetylpyruvate hydrolase activity"/>
    <property type="evidence" value="ECO:0007669"/>
    <property type="project" value="TreeGrafter"/>
</dbReference>
<dbReference type="PANTHER" id="PTHR11820:SF7">
    <property type="entry name" value="ACYLPYRUVASE FAHD1, MITOCHONDRIAL"/>
    <property type="match status" value="1"/>
</dbReference>
<gene>
    <name evidence="7" type="primary">Acey_s0027.g1522</name>
    <name evidence="7" type="synonym">Acey-ZK688.3</name>
    <name evidence="7" type="ORF">Y032_0027g1522</name>
</gene>
<dbReference type="InterPro" id="IPR036663">
    <property type="entry name" value="Fumarylacetoacetase_C_sf"/>
</dbReference>
<reference evidence="8" key="1">
    <citation type="journal article" date="2015" name="Nat. Genet.">
        <title>The genome and transcriptome of the zoonotic hookworm Ancylostoma ceylanicum identify infection-specific gene families.</title>
        <authorList>
            <person name="Schwarz E.M."/>
            <person name="Hu Y."/>
            <person name="Antoshechkin I."/>
            <person name="Miller M.M."/>
            <person name="Sternberg P.W."/>
            <person name="Aroian R.V."/>
        </authorList>
    </citation>
    <scope>NUCLEOTIDE SEQUENCE</scope>
    <source>
        <strain evidence="8">HY135</strain>
    </source>
</reference>
<comment type="similarity">
    <text evidence="1">Belongs to the FAH family.</text>
</comment>
<dbReference type="PANTHER" id="PTHR11820">
    <property type="entry name" value="ACYLPYRUVASE"/>
    <property type="match status" value="1"/>
</dbReference>
<evidence type="ECO:0000313" key="7">
    <source>
        <dbReference type="EMBL" id="EYC18449.1"/>
    </source>
</evidence>
<dbReference type="SUPFAM" id="SSF56529">
    <property type="entry name" value="FAH"/>
    <property type="match status" value="1"/>
</dbReference>
<evidence type="ECO:0000256" key="4">
    <source>
        <dbReference type="ARBA" id="ARBA00044911"/>
    </source>
</evidence>
<dbReference type="EC" id="5.3.2.2" evidence="5"/>
<dbReference type="AlphaFoldDB" id="A0A016USP6"/>
<feature type="domain" description="Fumarylacetoacetase-like C-terminal" evidence="6">
    <location>
        <begin position="59"/>
        <end position="151"/>
    </location>
</feature>
<keyword evidence="2" id="KW-0479">Metal-binding</keyword>
<evidence type="ECO:0000256" key="2">
    <source>
        <dbReference type="ARBA" id="ARBA00022723"/>
    </source>
</evidence>
<dbReference type="GO" id="GO:0005739">
    <property type="term" value="C:mitochondrion"/>
    <property type="evidence" value="ECO:0007669"/>
    <property type="project" value="TreeGrafter"/>
</dbReference>